<proteinExistence type="inferred from homology"/>
<dbReference type="GO" id="GO:0043165">
    <property type="term" value="P:Gram-negative-bacterium-type cell outer membrane assembly"/>
    <property type="evidence" value="ECO:0007669"/>
    <property type="project" value="UniProtKB-UniRule"/>
</dbReference>
<name>A0A1G8MR86_9RHOO</name>
<dbReference type="InterPro" id="IPR011047">
    <property type="entry name" value="Quinoprotein_ADH-like_sf"/>
</dbReference>
<dbReference type="Gene3D" id="2.130.10.10">
    <property type="entry name" value="YVTN repeat-like/Quinoprotein amine dehydrogenase"/>
    <property type="match status" value="1"/>
</dbReference>
<comment type="subunit">
    <text evidence="4">Part of the Bam complex.</text>
</comment>
<keyword evidence="3 4" id="KW-0998">Cell outer membrane</keyword>
<evidence type="ECO:0000259" key="6">
    <source>
        <dbReference type="Pfam" id="PF13360"/>
    </source>
</evidence>
<feature type="domain" description="Pyrrolo-quinoline quinone repeat" evidence="6">
    <location>
        <begin position="77"/>
        <end position="305"/>
    </location>
</feature>
<dbReference type="RefSeq" id="WP_091940296.1">
    <property type="nucleotide sequence ID" value="NZ_FNCY01000026.1"/>
</dbReference>
<dbReference type="InterPro" id="IPR002372">
    <property type="entry name" value="PQQ_rpt_dom"/>
</dbReference>
<keyword evidence="2 4" id="KW-0472">Membrane</keyword>
<dbReference type="PROSITE" id="PS51257">
    <property type="entry name" value="PROKAR_LIPOPROTEIN"/>
    <property type="match status" value="1"/>
</dbReference>
<dbReference type="GO" id="GO:0009279">
    <property type="term" value="C:cell outer membrane"/>
    <property type="evidence" value="ECO:0007669"/>
    <property type="project" value="UniProtKB-SubCell"/>
</dbReference>
<evidence type="ECO:0000313" key="8">
    <source>
        <dbReference type="Proteomes" id="UP000198607"/>
    </source>
</evidence>
<organism evidence="7 8">
    <name type="scientific">Propionivibrio dicarboxylicus</name>
    <dbReference type="NCBI Taxonomy" id="83767"/>
    <lineage>
        <taxon>Bacteria</taxon>
        <taxon>Pseudomonadati</taxon>
        <taxon>Pseudomonadota</taxon>
        <taxon>Betaproteobacteria</taxon>
        <taxon>Rhodocyclales</taxon>
        <taxon>Rhodocyclaceae</taxon>
        <taxon>Propionivibrio</taxon>
    </lineage>
</organism>
<feature type="chain" id="PRO_5011801055" description="Outer membrane protein assembly factor BamB" evidence="5">
    <location>
        <begin position="23"/>
        <end position="379"/>
    </location>
</feature>
<keyword evidence="8" id="KW-1185">Reference proteome</keyword>
<gene>
    <name evidence="4" type="primary">bamB</name>
    <name evidence="7" type="ORF">SAMN05660652_03901</name>
</gene>
<dbReference type="OrthoDB" id="5173551at2"/>
<dbReference type="PANTHER" id="PTHR34512">
    <property type="entry name" value="CELL SURFACE PROTEIN"/>
    <property type="match status" value="1"/>
</dbReference>
<evidence type="ECO:0000256" key="4">
    <source>
        <dbReference type="HAMAP-Rule" id="MF_00923"/>
    </source>
</evidence>
<dbReference type="SMART" id="SM00564">
    <property type="entry name" value="PQQ"/>
    <property type="match status" value="6"/>
</dbReference>
<evidence type="ECO:0000313" key="7">
    <source>
        <dbReference type="EMBL" id="SDI70376.1"/>
    </source>
</evidence>
<comment type="similarity">
    <text evidence="4">Belongs to the BamB family.</text>
</comment>
<sequence length="379" mass="39501">MKKYFVIACAATLLGGCSVLDAINPFSSSAPKMAELPSIKPTADARVVWRERVGKGDLYVFSPAVVGNSVYAAGVGGTVARIDDGKLVWKIDAGMPLSGGVGADEQLVVVGSLKGDVLAFNSADGKLVWKARATAEVLAPPAIGDGLVVVRSGDNRLAAFDTTDGKRKWIYQRPIPALSVRSTGAPIIDGKLVMAGFPGGKLIAVSPNNGAAVWEGAVALPKGVTELDRVADITSPPVISGRYICAVAYQGRVACFELGSGQQVWARDMSSALGLAIDGPTLFVTDDKGAVHALDLASGASLWKQDKLMTRKVSAPTVLRGFVVVADVEGVVHFLNREDGSFATRVKTDGSPVRAPIRSLRSSVVVQTIDGGVFAIEAE</sequence>
<dbReference type="STRING" id="83767.SAMN05660652_03901"/>
<dbReference type="HAMAP" id="MF_00923">
    <property type="entry name" value="OM_assembly_BamB"/>
    <property type="match status" value="1"/>
</dbReference>
<evidence type="ECO:0000256" key="5">
    <source>
        <dbReference type="SAM" id="SignalP"/>
    </source>
</evidence>
<protein>
    <recommendedName>
        <fullName evidence="4">Outer membrane protein assembly factor BamB</fullName>
    </recommendedName>
</protein>
<dbReference type="EMBL" id="FNCY01000026">
    <property type="protein sequence ID" value="SDI70376.1"/>
    <property type="molecule type" value="Genomic_DNA"/>
</dbReference>
<evidence type="ECO:0000256" key="1">
    <source>
        <dbReference type="ARBA" id="ARBA00022729"/>
    </source>
</evidence>
<keyword evidence="4" id="KW-0564">Palmitate</keyword>
<dbReference type="InterPro" id="IPR018391">
    <property type="entry name" value="PQQ_b-propeller_rpt"/>
</dbReference>
<evidence type="ECO:0000256" key="2">
    <source>
        <dbReference type="ARBA" id="ARBA00023136"/>
    </source>
</evidence>
<keyword evidence="4" id="KW-0449">Lipoprotein</keyword>
<dbReference type="Pfam" id="PF13360">
    <property type="entry name" value="PQQ_2"/>
    <property type="match status" value="1"/>
</dbReference>
<reference evidence="7 8" key="1">
    <citation type="submission" date="2016-10" db="EMBL/GenBank/DDBJ databases">
        <authorList>
            <person name="de Groot N.N."/>
        </authorList>
    </citation>
    <scope>NUCLEOTIDE SEQUENCE [LARGE SCALE GENOMIC DNA]</scope>
    <source>
        <strain evidence="7 8">DSM 5885</strain>
    </source>
</reference>
<dbReference type="GO" id="GO:0051205">
    <property type="term" value="P:protein insertion into membrane"/>
    <property type="evidence" value="ECO:0007669"/>
    <property type="project" value="UniProtKB-UniRule"/>
</dbReference>
<evidence type="ECO:0000256" key="3">
    <source>
        <dbReference type="ARBA" id="ARBA00023237"/>
    </source>
</evidence>
<accession>A0A1G8MR86</accession>
<dbReference type="InterPro" id="IPR017687">
    <property type="entry name" value="BamB"/>
</dbReference>
<dbReference type="InterPro" id="IPR015943">
    <property type="entry name" value="WD40/YVTN_repeat-like_dom_sf"/>
</dbReference>
<dbReference type="AlphaFoldDB" id="A0A1G8MR86"/>
<comment type="function">
    <text evidence="4">Part of the outer membrane protein assembly complex, which is involved in assembly and insertion of beta-barrel proteins into the outer membrane.</text>
</comment>
<dbReference type="Proteomes" id="UP000198607">
    <property type="component" value="Unassembled WGS sequence"/>
</dbReference>
<dbReference type="NCBIfam" id="TIGR03300">
    <property type="entry name" value="assembly_YfgL"/>
    <property type="match status" value="1"/>
</dbReference>
<feature type="signal peptide" evidence="5">
    <location>
        <begin position="1"/>
        <end position="22"/>
    </location>
</feature>
<keyword evidence="1 4" id="KW-0732">Signal</keyword>
<dbReference type="PANTHER" id="PTHR34512:SF30">
    <property type="entry name" value="OUTER MEMBRANE PROTEIN ASSEMBLY FACTOR BAMB"/>
    <property type="match status" value="1"/>
</dbReference>
<comment type="subcellular location">
    <subcellularLocation>
        <location evidence="4">Cell outer membrane</location>
        <topology evidence="4">Lipid-anchor</topology>
    </subcellularLocation>
</comment>
<dbReference type="SUPFAM" id="SSF50998">
    <property type="entry name" value="Quinoprotein alcohol dehydrogenase-like"/>
    <property type="match status" value="1"/>
</dbReference>